<dbReference type="PANTHER" id="PTHR43384:SF11">
    <property type="entry name" value="SEPTUM SITE DETERMINING PROTEIN"/>
    <property type="match status" value="1"/>
</dbReference>
<name>A0ABT4I8G2_9ACTO</name>
<dbReference type="Proteomes" id="UP001072034">
    <property type="component" value="Unassembled WGS sequence"/>
</dbReference>
<dbReference type="Pfam" id="PF06564">
    <property type="entry name" value="CBP_BcsQ"/>
    <property type="match status" value="1"/>
</dbReference>
<dbReference type="RefSeq" id="WP_268917517.1">
    <property type="nucleotide sequence ID" value="NZ_JAPTMY010000016.1"/>
</dbReference>
<dbReference type="EMBL" id="JAPTMY010000016">
    <property type="protein sequence ID" value="MCZ0858038.1"/>
    <property type="molecule type" value="Genomic_DNA"/>
</dbReference>
<dbReference type="InterPro" id="IPR050625">
    <property type="entry name" value="ParA/MinD_ATPase"/>
</dbReference>
<keyword evidence="3" id="KW-1185">Reference proteome</keyword>
<dbReference type="Gene3D" id="3.40.50.300">
    <property type="entry name" value="P-loop containing nucleotide triphosphate hydrolases"/>
    <property type="match status" value="1"/>
</dbReference>
<organism evidence="2 3">
    <name type="scientific">Actinomyces israelii</name>
    <dbReference type="NCBI Taxonomy" id="1659"/>
    <lineage>
        <taxon>Bacteria</taxon>
        <taxon>Bacillati</taxon>
        <taxon>Actinomycetota</taxon>
        <taxon>Actinomycetes</taxon>
        <taxon>Actinomycetales</taxon>
        <taxon>Actinomycetaceae</taxon>
        <taxon>Actinomyces</taxon>
    </lineage>
</organism>
<protein>
    <submittedName>
        <fullName evidence="2">Cobalamin biosynthesis protein CobQ</fullName>
    </submittedName>
</protein>
<reference evidence="2" key="1">
    <citation type="submission" date="2022-10" db="EMBL/GenBank/DDBJ databases">
        <title>Genome sequence of Actinomyces israelii ATCC 10048.</title>
        <authorList>
            <person name="Watt R.M."/>
            <person name="Tong W.M."/>
        </authorList>
    </citation>
    <scope>NUCLEOTIDE SEQUENCE</scope>
    <source>
        <strain evidence="2">ATCC 10048</strain>
    </source>
</reference>
<feature type="region of interest" description="Disordered" evidence="1">
    <location>
        <begin position="86"/>
        <end position="105"/>
    </location>
</feature>
<evidence type="ECO:0000313" key="2">
    <source>
        <dbReference type="EMBL" id="MCZ0858038.1"/>
    </source>
</evidence>
<gene>
    <name evidence="2" type="ORF">OHJ16_08265</name>
</gene>
<evidence type="ECO:0000313" key="3">
    <source>
        <dbReference type="Proteomes" id="UP001072034"/>
    </source>
</evidence>
<dbReference type="SUPFAM" id="SSF52540">
    <property type="entry name" value="P-loop containing nucleoside triphosphate hydrolases"/>
    <property type="match status" value="1"/>
</dbReference>
<sequence length="437" mass="43808">MPAASTAPVADEAPPTPDVRVLVLTPWAVPDARAGTATRADAVVQAEAAAPASADAAVPVVLADLPDQAAEADAVALVAPDDPACPAASADPAALPPGASPPDLLSEALSDALSEPRTEEVLALVRACTGGGPVLCPVSDLTDVVDKLTEAAAAVLLLGAADVLADAPVEDLGRSRLSTLALEELAAPDGPDRLVAALLSAQHPPRARVVALTGARGGLGTSTFLLHLARACTVAGARVALLDADPAGGLGLLIGDDVVPGLRWGDLPAEEAAFRPDRLVPALPTWLGMPVLTGDGRGGASSPACVGPALEALRAYHDLVLVDLPRGAEVPSGCLVLLVTGLDLRSAVAAEALAARARPAEGGSVALAVRLVGEDVTADDLTVMARAPVVARIPHDRAVAQRVARGDDPTRGRGGARRAARAVAAELVGLVGTERPW</sequence>
<dbReference type="InterPro" id="IPR017746">
    <property type="entry name" value="Cellulose_synthase_operon_BcsQ"/>
</dbReference>
<dbReference type="PANTHER" id="PTHR43384">
    <property type="entry name" value="SEPTUM SITE-DETERMINING PROTEIN MIND HOMOLOG, CHLOROPLASTIC-RELATED"/>
    <property type="match status" value="1"/>
</dbReference>
<evidence type="ECO:0000256" key="1">
    <source>
        <dbReference type="SAM" id="MobiDB-lite"/>
    </source>
</evidence>
<dbReference type="InterPro" id="IPR027417">
    <property type="entry name" value="P-loop_NTPase"/>
</dbReference>
<comment type="caution">
    <text evidence="2">The sequence shown here is derived from an EMBL/GenBank/DDBJ whole genome shotgun (WGS) entry which is preliminary data.</text>
</comment>
<accession>A0ABT4I8G2</accession>
<proteinExistence type="predicted"/>